<dbReference type="Pfam" id="PF20014">
    <property type="entry name" value="GAP1-M"/>
    <property type="match status" value="1"/>
</dbReference>
<proteinExistence type="predicted"/>
<organism evidence="3 4">
    <name type="scientific">Clostridium neuense</name>
    <dbReference type="NCBI Taxonomy" id="1728934"/>
    <lineage>
        <taxon>Bacteria</taxon>
        <taxon>Bacillati</taxon>
        <taxon>Bacillota</taxon>
        <taxon>Clostridia</taxon>
        <taxon>Eubacteriales</taxon>
        <taxon>Clostridiaceae</taxon>
        <taxon>Clostridium</taxon>
    </lineage>
</organism>
<feature type="domain" description="GTPase-associated protein 1 middle" evidence="2">
    <location>
        <begin position="154"/>
        <end position="257"/>
    </location>
</feature>
<protein>
    <submittedName>
        <fullName evidence="3">Uncharacterized protein</fullName>
    </submittedName>
</protein>
<dbReference type="InterPro" id="IPR045401">
    <property type="entry name" value="GAP1-M"/>
</dbReference>
<gene>
    <name evidence="3" type="ORF">ACJDT4_18955</name>
</gene>
<comment type="caution">
    <text evidence="3">The sequence shown here is derived from an EMBL/GenBank/DDBJ whole genome shotgun (WGS) entry which is preliminary data.</text>
</comment>
<evidence type="ECO:0000313" key="4">
    <source>
        <dbReference type="Proteomes" id="UP001623592"/>
    </source>
</evidence>
<accession>A0ABW8TKB1</accession>
<dbReference type="RefSeq" id="WP_406789150.1">
    <property type="nucleotide sequence ID" value="NZ_JBJIAA010000017.1"/>
</dbReference>
<dbReference type="Proteomes" id="UP001623592">
    <property type="component" value="Unassembled WGS sequence"/>
</dbReference>
<dbReference type="InterPro" id="IPR045402">
    <property type="entry name" value="GAP1-N2"/>
</dbReference>
<sequence>MIKQHYYTREKHGLYSDNPGYDTVAKSKGLSDAFVKDVLHKYCFYEIPAELLNENDYDKYPQALTAFNIPSGDMVIGRTSFVPKDFEGKRSTFFTHNYVISKEEKEDFIKKPNKIICADGFKSSFNNMNNSVLEELSNIEMENKNVDFLYFKELLKKLKINENTFKEIVMACFLSVLENRKIYIILDVDIAMLSFYAKELLKFIYEVLPYAVRRKLGFITYTKDYKSKDFIHIQFVSKSGIKTINTEINAGYLFDFVGNRFLKEGLEIREHKYLDFIVKNIDNHEKINNFIKEASDFCLDSLNINDYDDFCKILLTSEEEEAFRIDEEGKINLFQSITKDEKLLAEFIRRNKQNENVSEGLREYSSYLIDKCADFDGYFQVVEFCFMISPSFIETLAEKFREKALKLLKPSIYISNDLVFIDEKISMLQNKHKNEDLKTFLNSIFENLFDVFINEVEPEFMTIAAIEKIKLLPGYTENENYEIISILKKVVSIKNFDDAAAVGIAIKNSNYKSKIENVIRKIYKMAINDENYLKIACGFLNNTGCDINEVLKYVWENGETKEARKFVIWICRMYEKLFSKKAEHELKRALLNYFENLDVSFFEDAEARKQIMGESGKGIREFIIREDKYMAKGIRKLKMTLSKIFSK</sequence>
<evidence type="ECO:0000313" key="3">
    <source>
        <dbReference type="EMBL" id="MFL0252495.1"/>
    </source>
</evidence>
<evidence type="ECO:0000259" key="1">
    <source>
        <dbReference type="Pfam" id="PF20013"/>
    </source>
</evidence>
<keyword evidence="4" id="KW-1185">Reference proteome</keyword>
<dbReference type="Pfam" id="PF20013">
    <property type="entry name" value="GAP1-N2"/>
    <property type="match status" value="1"/>
</dbReference>
<name>A0ABW8TKB1_9CLOT</name>
<dbReference type="EMBL" id="JBJIAA010000017">
    <property type="protein sequence ID" value="MFL0252495.1"/>
    <property type="molecule type" value="Genomic_DNA"/>
</dbReference>
<reference evidence="3 4" key="1">
    <citation type="submission" date="2024-11" db="EMBL/GenBank/DDBJ databases">
        <authorList>
            <person name="Heng Y.C."/>
            <person name="Lim A.C.H."/>
            <person name="Lee J.K.Y."/>
            <person name="Kittelmann S."/>
        </authorList>
    </citation>
    <scope>NUCLEOTIDE SEQUENCE [LARGE SCALE GENOMIC DNA]</scope>
    <source>
        <strain evidence="3 4">WILCCON 0114</strain>
    </source>
</reference>
<evidence type="ECO:0000259" key="2">
    <source>
        <dbReference type="Pfam" id="PF20014"/>
    </source>
</evidence>
<feature type="domain" description="GTPase-associated protein 1 N-terminal" evidence="1">
    <location>
        <begin position="1"/>
        <end position="138"/>
    </location>
</feature>